<keyword evidence="2" id="KW-1185">Reference proteome</keyword>
<organism evidence="1 2">
    <name type="scientific">Trichonephila clavata</name>
    <name type="common">Joro spider</name>
    <name type="synonym">Nephila clavata</name>
    <dbReference type="NCBI Taxonomy" id="2740835"/>
    <lineage>
        <taxon>Eukaryota</taxon>
        <taxon>Metazoa</taxon>
        <taxon>Ecdysozoa</taxon>
        <taxon>Arthropoda</taxon>
        <taxon>Chelicerata</taxon>
        <taxon>Arachnida</taxon>
        <taxon>Araneae</taxon>
        <taxon>Araneomorphae</taxon>
        <taxon>Entelegynae</taxon>
        <taxon>Araneoidea</taxon>
        <taxon>Nephilidae</taxon>
        <taxon>Trichonephila</taxon>
    </lineage>
</organism>
<name>A0A8X6GDX7_TRICU</name>
<protein>
    <submittedName>
        <fullName evidence="1">Uncharacterized protein</fullName>
    </submittedName>
</protein>
<reference evidence="1" key="1">
    <citation type="submission" date="2020-07" db="EMBL/GenBank/DDBJ databases">
        <title>Multicomponent nature underlies the extraordinary mechanical properties of spider dragline silk.</title>
        <authorList>
            <person name="Kono N."/>
            <person name="Nakamura H."/>
            <person name="Mori M."/>
            <person name="Yoshida Y."/>
            <person name="Ohtoshi R."/>
            <person name="Malay A.D."/>
            <person name="Moran D.A.P."/>
            <person name="Tomita M."/>
            <person name="Numata K."/>
            <person name="Arakawa K."/>
        </authorList>
    </citation>
    <scope>NUCLEOTIDE SEQUENCE</scope>
</reference>
<accession>A0A8X6GDX7</accession>
<dbReference type="Proteomes" id="UP000887116">
    <property type="component" value="Unassembled WGS sequence"/>
</dbReference>
<evidence type="ECO:0000313" key="1">
    <source>
        <dbReference type="EMBL" id="GFR02896.1"/>
    </source>
</evidence>
<gene>
    <name evidence="1" type="ORF">TNCT_540091</name>
</gene>
<evidence type="ECO:0000313" key="2">
    <source>
        <dbReference type="Proteomes" id="UP000887116"/>
    </source>
</evidence>
<sequence length="189" mass="21191">MTSLDSGAQVGDQSVNMEDVSVPILTDEDKCTKLTSLEKQCRILSARRDYVAEMIEIENVIPSNTSEMTQQLEGEDANLDEKIKNLEGKVSVLLPCPVSLCTHNFKYKSNKKRPAEPIIRPAKLNPKINPKHSKTENVKNNDFKITRKTAENVPVEINNKIFKQITALQPSTLQIKTLRKSPHPRSAPS</sequence>
<dbReference type="AlphaFoldDB" id="A0A8X6GDX7"/>
<proteinExistence type="predicted"/>
<comment type="caution">
    <text evidence="1">The sequence shown here is derived from an EMBL/GenBank/DDBJ whole genome shotgun (WGS) entry which is preliminary data.</text>
</comment>
<dbReference type="EMBL" id="BMAO01035309">
    <property type="protein sequence ID" value="GFR02896.1"/>
    <property type="molecule type" value="Genomic_DNA"/>
</dbReference>